<keyword evidence="3" id="KW-0443">Lipid metabolism</keyword>
<keyword evidence="1 5" id="KW-0378">Hydrolase</keyword>
<evidence type="ECO:0000256" key="2">
    <source>
        <dbReference type="ARBA" id="ARBA00022963"/>
    </source>
</evidence>
<dbReference type="PANTHER" id="PTHR10272:SF13">
    <property type="entry name" value="POLY(ETHYLENE TEREPHTHALATE) HYDROLASE"/>
    <property type="match status" value="1"/>
</dbReference>
<proteinExistence type="predicted"/>
<evidence type="ECO:0000256" key="3">
    <source>
        <dbReference type="ARBA" id="ARBA00023098"/>
    </source>
</evidence>
<comment type="caution">
    <text evidence="5">The sequence shown here is derived from an EMBL/GenBank/DDBJ whole genome shotgun (WGS) entry which is preliminary data.</text>
</comment>
<evidence type="ECO:0000259" key="4">
    <source>
        <dbReference type="Pfam" id="PF07176"/>
    </source>
</evidence>
<dbReference type="AlphaFoldDB" id="A0AAE3GV01"/>
<protein>
    <submittedName>
        <fullName evidence="5">Alpha/beta hydrolase</fullName>
    </submittedName>
</protein>
<reference evidence="5" key="1">
    <citation type="submission" date="2022-06" db="EMBL/GenBank/DDBJ databases">
        <title>New cyanobacteria of genus Symplocastrum in benthos of Lake Baikal.</title>
        <authorList>
            <person name="Sorokovikova E."/>
            <person name="Tikhonova I."/>
            <person name="Krasnopeev A."/>
            <person name="Evseev P."/>
            <person name="Gladkikh A."/>
            <person name="Belykh O."/>
        </authorList>
    </citation>
    <scope>NUCLEOTIDE SEQUENCE</scope>
    <source>
        <strain evidence="5">BBK-W-15</strain>
    </source>
</reference>
<keyword evidence="6" id="KW-1185">Reference proteome</keyword>
<dbReference type="Pfam" id="PF07176">
    <property type="entry name" value="DUF1400"/>
    <property type="match status" value="1"/>
</dbReference>
<dbReference type="EMBL" id="JAMZMM010000216">
    <property type="protein sequence ID" value="MCP2730572.1"/>
    <property type="molecule type" value="Genomic_DNA"/>
</dbReference>
<feature type="domain" description="DUF1400" evidence="4">
    <location>
        <begin position="38"/>
        <end position="163"/>
    </location>
</feature>
<dbReference type="InterPro" id="IPR029058">
    <property type="entry name" value="AB_hydrolase_fold"/>
</dbReference>
<dbReference type="GO" id="GO:0016042">
    <property type="term" value="P:lipid catabolic process"/>
    <property type="evidence" value="ECO:0007669"/>
    <property type="project" value="UniProtKB-KW"/>
</dbReference>
<dbReference type="GO" id="GO:0003847">
    <property type="term" value="F:1-alkyl-2-acetylglycerophosphocholine esterase activity"/>
    <property type="evidence" value="ECO:0007669"/>
    <property type="project" value="TreeGrafter"/>
</dbReference>
<dbReference type="Gene3D" id="3.40.50.1820">
    <property type="entry name" value="alpha/beta hydrolase"/>
    <property type="match status" value="1"/>
</dbReference>
<evidence type="ECO:0000313" key="6">
    <source>
        <dbReference type="Proteomes" id="UP001204953"/>
    </source>
</evidence>
<dbReference type="RefSeq" id="WP_254013328.1">
    <property type="nucleotide sequence ID" value="NZ_JAMZMM010000216.1"/>
</dbReference>
<evidence type="ECO:0000313" key="5">
    <source>
        <dbReference type="EMBL" id="MCP2730572.1"/>
    </source>
</evidence>
<dbReference type="PANTHER" id="PTHR10272">
    <property type="entry name" value="PLATELET-ACTIVATING FACTOR ACETYLHYDROLASE"/>
    <property type="match status" value="1"/>
</dbReference>
<dbReference type="SUPFAM" id="SSF53474">
    <property type="entry name" value="alpha/beta-Hydrolases"/>
    <property type="match status" value="1"/>
</dbReference>
<gene>
    <name evidence="5" type="ORF">NJ959_19270</name>
</gene>
<name>A0AAE3GV01_9CYAN</name>
<dbReference type="Pfam" id="PF03403">
    <property type="entry name" value="PAF-AH_p_II"/>
    <property type="match status" value="1"/>
</dbReference>
<evidence type="ECO:0000256" key="1">
    <source>
        <dbReference type="ARBA" id="ARBA00022801"/>
    </source>
</evidence>
<accession>A0AAE3GV01</accession>
<dbReference type="Proteomes" id="UP001204953">
    <property type="component" value="Unassembled WGS sequence"/>
</dbReference>
<keyword evidence="2" id="KW-0442">Lipid degradation</keyword>
<dbReference type="InterPro" id="IPR010802">
    <property type="entry name" value="DUF1400"/>
</dbReference>
<organism evidence="5 6">
    <name type="scientific">Limnofasciculus baicalensis BBK-W-15</name>
    <dbReference type="NCBI Taxonomy" id="2699891"/>
    <lineage>
        <taxon>Bacteria</taxon>
        <taxon>Bacillati</taxon>
        <taxon>Cyanobacteriota</taxon>
        <taxon>Cyanophyceae</taxon>
        <taxon>Coleofasciculales</taxon>
        <taxon>Coleofasciculaceae</taxon>
        <taxon>Limnofasciculus</taxon>
        <taxon>Limnofasciculus baicalensis</taxon>
    </lineage>
</organism>
<sequence length="558" mass="61118">MLKNNQIFLKLSSGLKLVLLNLGLSITPILISMPVEGAEQIYVPLGPLQFSLPIASLEVYAKEGKIDSELAFYASHVEPQQMEQLRLVLLTPIDVSPVAIAQFLYSPQGEDILNRLGQIIQTKAGQPGFYAIRAALIKAAAYPEGLTLLNVLREFPTYGIQINSERGFEEIEQLSNQIRQTEIAITAVNQQSRTEANAETEYNHPNQIKPSFSILPDLRQPGSVLYTKEILILNDLRRGRSFPVDLYLPQLSGAKLPLIVISHGLGSDRMTFAYLAKHLASYGFAVAVLEHPGSNAQQFQALSKGLASEVTPPSEFVDRPLDVKFLLDELTRSFGKELNVTQVGVIGQSFGGYTALSLAGAEINFEQLPQECASLNNSLNLSLLLQCSALRLPRSQYQLADSRIKAAIAINPIASSIFGQSQISKMSIPLMLVAGSHDTVAPALPEQIQPFTWLTTLDKYLVLLNKGTHFSALGKSDSAVDLPPEVLGPDPTISQNYMKALSLAFFETYIGGQSEYRRYLNAGYGEFISEYPMPLSLVESLTGEQIVKSSRGSEARSD</sequence>